<dbReference type="InterPro" id="IPR008928">
    <property type="entry name" value="6-hairpin_glycosidase_sf"/>
</dbReference>
<reference evidence="3" key="2">
    <citation type="journal article" date="2021" name="PeerJ">
        <title>Extensive microbial diversity within the chicken gut microbiome revealed by metagenomics and culture.</title>
        <authorList>
            <person name="Gilroy R."/>
            <person name="Ravi A."/>
            <person name="Getino M."/>
            <person name="Pursley I."/>
            <person name="Horton D.L."/>
            <person name="Alikhan N.F."/>
            <person name="Baker D."/>
            <person name="Gharbi K."/>
            <person name="Hall N."/>
            <person name="Watson M."/>
            <person name="Adriaenssens E.M."/>
            <person name="Foster-Nyarko E."/>
            <person name="Jarju S."/>
            <person name="Secka A."/>
            <person name="Antonio M."/>
            <person name="Oren A."/>
            <person name="Chaudhuri R.R."/>
            <person name="La Ragione R."/>
            <person name="Hildebrand F."/>
            <person name="Pallen M.J."/>
        </authorList>
    </citation>
    <scope>NUCLEOTIDE SEQUENCE</scope>
    <source>
        <strain evidence="3">ChiHjej13B12-12457</strain>
    </source>
</reference>
<gene>
    <name evidence="3" type="ORF">IAC94_06605</name>
</gene>
<dbReference type="InterPro" id="IPR012341">
    <property type="entry name" value="6hp_glycosidase-like_sf"/>
</dbReference>
<dbReference type="Gene3D" id="1.50.10.10">
    <property type="match status" value="1"/>
</dbReference>
<feature type="domain" description="Glycogen debranching enzyme C-terminal" evidence="2">
    <location>
        <begin position="254"/>
        <end position="612"/>
    </location>
</feature>
<dbReference type="Proteomes" id="UP000886744">
    <property type="component" value="Unassembled WGS sequence"/>
</dbReference>
<reference evidence="3" key="1">
    <citation type="submission" date="2020-10" db="EMBL/GenBank/DDBJ databases">
        <authorList>
            <person name="Gilroy R."/>
        </authorList>
    </citation>
    <scope>NUCLEOTIDE SEQUENCE</scope>
    <source>
        <strain evidence="3">ChiHjej13B12-12457</strain>
    </source>
</reference>
<sequence length="775" mass="87947">MKRKSVYAAVVLLLSAVSLHAQPDAVELEDLGVVIAPGQSREYSYSDKEAGFYYGQTSTDDFSDWYAGWNIRAKRIFADYRLYVDGRMLSRKDAAVTVWPDRLERVHDCAVETFALVDSRKVLFVALDGVAGSKVGLELTGTNITLPRKDGNSVIYAAVEAKGDFVRISALNPDAQLSFDGKVVEAPRNAGGFIISYGNEQESRELASQFRSEGRQWLAQRQERMQSLLQDNAMRTDLPSLDRALAWIELTADELVTRQHGGWGMYAGFPWFTDFWGRDMFIAMPGAVLCTGEFGVARDILLSFARYQDTDPDSETYGRVPNRLNLDGILYNTTDGTPRFVIQAYEYLKYTGDVDFIKQIYPAVKTATDASAQLFTDDKGYLTHADADTWMDAKRQSKYPCSPRGDRAVDIQALWYQQLTCAAEMARYMGEDRKARQWEALAGKVRANFEHDFTDPGSGLIYDHLNSDGTPDLQLRPNTVYAHELVSDTLLRMRDTRRMWEHLVYPWGVSSLDQNDGQFHPWHEMWHRYHKDDAYHNGTVWLWLNGQAMQRMVEYGQQDLAFRLFSNMNRQALDEGAVGSLSECADPWPRPGSTWVRRSGTFLQAWSNGEHIRVWDQYFLGVRPDMLSGRIDIQPRIPSVITSLDQRVSIADGALDCKYATRPCGRTEYRYEWTASREVTLSVSIGVFAPVEVTVPQGGLLILSCSPESLTARLYASDGTMLYETEAEADPHIAALHEEWNRFFEGTDFAAPNYRENLKSLSRYFDPPLDYQSIE</sequence>
<accession>A0A9D1J727</accession>
<dbReference type="PANTHER" id="PTHR10569:SF2">
    <property type="entry name" value="GLYCOGEN DEBRANCHING ENZYME"/>
    <property type="match status" value="1"/>
</dbReference>
<evidence type="ECO:0000313" key="4">
    <source>
        <dbReference type="Proteomes" id="UP000886744"/>
    </source>
</evidence>
<dbReference type="Pfam" id="PF06202">
    <property type="entry name" value="GDE_C"/>
    <property type="match status" value="1"/>
</dbReference>
<dbReference type="GO" id="GO:0005980">
    <property type="term" value="P:glycogen catabolic process"/>
    <property type="evidence" value="ECO:0007669"/>
    <property type="project" value="InterPro"/>
</dbReference>
<feature type="chain" id="PRO_5038963295" description="Glycogen debranching enzyme C-terminal domain-containing protein" evidence="1">
    <location>
        <begin position="22"/>
        <end position="775"/>
    </location>
</feature>
<dbReference type="AlphaFoldDB" id="A0A9D1J727"/>
<feature type="signal peptide" evidence="1">
    <location>
        <begin position="1"/>
        <end position="21"/>
    </location>
</feature>
<organism evidence="3 4">
    <name type="scientific">Candidatus Coprenecus avistercoris</name>
    <dbReference type="NCBI Taxonomy" id="2840730"/>
    <lineage>
        <taxon>Bacteria</taxon>
        <taxon>Pseudomonadati</taxon>
        <taxon>Bacteroidota</taxon>
        <taxon>Bacteroidia</taxon>
        <taxon>Bacteroidales</taxon>
        <taxon>Rikenellaceae</taxon>
        <taxon>Rikenellaceae incertae sedis</taxon>
        <taxon>Candidatus Coprenecus</taxon>
    </lineage>
</organism>
<comment type="caution">
    <text evidence="3">The sequence shown here is derived from an EMBL/GenBank/DDBJ whole genome shotgun (WGS) entry which is preliminary data.</text>
</comment>
<name>A0A9D1J727_9BACT</name>
<evidence type="ECO:0000313" key="3">
    <source>
        <dbReference type="EMBL" id="HIR63173.1"/>
    </source>
</evidence>
<dbReference type="InterPro" id="IPR032790">
    <property type="entry name" value="GDE_C"/>
</dbReference>
<dbReference type="PANTHER" id="PTHR10569">
    <property type="entry name" value="GLYCOGEN DEBRANCHING ENZYME"/>
    <property type="match status" value="1"/>
</dbReference>
<evidence type="ECO:0000259" key="2">
    <source>
        <dbReference type="Pfam" id="PF06202"/>
    </source>
</evidence>
<evidence type="ECO:0000256" key="1">
    <source>
        <dbReference type="SAM" id="SignalP"/>
    </source>
</evidence>
<keyword evidence="1" id="KW-0732">Signal</keyword>
<proteinExistence type="predicted"/>
<dbReference type="GO" id="GO:0004135">
    <property type="term" value="F:amylo-alpha-1,6-glucosidase activity"/>
    <property type="evidence" value="ECO:0007669"/>
    <property type="project" value="InterPro"/>
</dbReference>
<dbReference type="GO" id="GO:0004134">
    <property type="term" value="F:4-alpha-glucanotransferase activity"/>
    <property type="evidence" value="ECO:0007669"/>
    <property type="project" value="InterPro"/>
</dbReference>
<dbReference type="SUPFAM" id="SSF48208">
    <property type="entry name" value="Six-hairpin glycosidases"/>
    <property type="match status" value="1"/>
</dbReference>
<protein>
    <recommendedName>
        <fullName evidence="2">Glycogen debranching enzyme C-terminal domain-containing protein</fullName>
    </recommendedName>
</protein>
<dbReference type="EMBL" id="DVHI01000081">
    <property type="protein sequence ID" value="HIR63173.1"/>
    <property type="molecule type" value="Genomic_DNA"/>
</dbReference>
<dbReference type="InterPro" id="IPR010401">
    <property type="entry name" value="AGL/Gdb1"/>
</dbReference>